<gene>
    <name evidence="2" type="ORF">MAR_037208</name>
</gene>
<reference evidence="2" key="1">
    <citation type="submission" date="2022-11" db="EMBL/GenBank/DDBJ databases">
        <title>Centuries of genome instability and evolution in soft-shell clam transmissible cancer (bioRxiv).</title>
        <authorList>
            <person name="Hart S.F.M."/>
            <person name="Yonemitsu M.A."/>
            <person name="Giersch R.M."/>
            <person name="Beal B.F."/>
            <person name="Arriagada G."/>
            <person name="Davis B.W."/>
            <person name="Ostrander E.A."/>
            <person name="Goff S.P."/>
            <person name="Metzger M.J."/>
        </authorList>
    </citation>
    <scope>NUCLEOTIDE SEQUENCE</scope>
    <source>
        <strain evidence="2">MELC-2E11</strain>
        <tissue evidence="2">Siphon/mantle</tissue>
    </source>
</reference>
<organism evidence="2 3">
    <name type="scientific">Mya arenaria</name>
    <name type="common">Soft-shell clam</name>
    <dbReference type="NCBI Taxonomy" id="6604"/>
    <lineage>
        <taxon>Eukaryota</taxon>
        <taxon>Metazoa</taxon>
        <taxon>Spiralia</taxon>
        <taxon>Lophotrochozoa</taxon>
        <taxon>Mollusca</taxon>
        <taxon>Bivalvia</taxon>
        <taxon>Autobranchia</taxon>
        <taxon>Heteroconchia</taxon>
        <taxon>Euheterodonta</taxon>
        <taxon>Imparidentia</taxon>
        <taxon>Neoheterodontei</taxon>
        <taxon>Myida</taxon>
        <taxon>Myoidea</taxon>
        <taxon>Myidae</taxon>
        <taxon>Mya</taxon>
    </lineage>
</organism>
<dbReference type="Pfam" id="PF00094">
    <property type="entry name" value="VWD"/>
    <property type="match status" value="1"/>
</dbReference>
<dbReference type="InterPro" id="IPR001846">
    <property type="entry name" value="VWF_type-D"/>
</dbReference>
<proteinExistence type="predicted"/>
<sequence length="358" mass="40396">MVWKSQELMKYMYSDKLTLDMPDQDSNMITVKAEFRMDGKHMDLEIKTPCETDIIRDIRTPELVKDISLQRPMEDNLLLPLLPEPVSCHVSPKRVRTLAQKTFERVLAMDCSDRHSLLISSKPLTSHPEKKIVKILSKSRKVEMIPDPKSLSPQVKVDDEPIVMPAGQEMLRVSSPDKKPVWLRRLPGGSVEVRLPHSGVSVLSDGTKISIKVPPMLSNRLCGVCGSVDGLRGPHYVEYQDPRQFLATYLIPSDRCVASEELRKHESVLPMTATDIKLVTKNRIPKTCFSIQPVLKCPPGTQPDTTKSQPITYHCLRSNSDRANSYLEIVKSRTLAEIKDKEPDLTEVHSLPVSCVKN</sequence>
<dbReference type="PANTHER" id="PTHR23345:SF15">
    <property type="entry name" value="VITELLOGENIN 1-RELATED"/>
    <property type="match status" value="1"/>
</dbReference>
<keyword evidence="3" id="KW-1185">Reference proteome</keyword>
<dbReference type="EMBL" id="CP111024">
    <property type="protein sequence ID" value="WAR23539.1"/>
    <property type="molecule type" value="Genomic_DNA"/>
</dbReference>
<dbReference type="Proteomes" id="UP001164746">
    <property type="component" value="Chromosome 13"/>
</dbReference>
<evidence type="ECO:0000259" key="1">
    <source>
        <dbReference type="SMART" id="SM00216"/>
    </source>
</evidence>
<name>A0ABY7FRQ5_MYAAR</name>
<accession>A0ABY7FRQ5</accession>
<dbReference type="SMART" id="SM00216">
    <property type="entry name" value="VWD"/>
    <property type="match status" value="1"/>
</dbReference>
<evidence type="ECO:0000313" key="2">
    <source>
        <dbReference type="EMBL" id="WAR23539.1"/>
    </source>
</evidence>
<feature type="domain" description="VWFD" evidence="1">
    <location>
        <begin position="80"/>
        <end position="244"/>
    </location>
</feature>
<protein>
    <submittedName>
        <fullName evidence="2">VIT4-like protein</fullName>
    </submittedName>
</protein>
<evidence type="ECO:0000313" key="3">
    <source>
        <dbReference type="Proteomes" id="UP001164746"/>
    </source>
</evidence>
<dbReference type="PANTHER" id="PTHR23345">
    <property type="entry name" value="VITELLOGENIN-RELATED"/>
    <property type="match status" value="1"/>
</dbReference>
<dbReference type="InterPro" id="IPR050733">
    <property type="entry name" value="Vitellogenin/Apolipophorin"/>
</dbReference>